<keyword evidence="1" id="KW-1133">Transmembrane helix</keyword>
<keyword evidence="1" id="KW-0472">Membrane</keyword>
<evidence type="ECO:0000313" key="2">
    <source>
        <dbReference type="EMBL" id="MFD0992418.1"/>
    </source>
</evidence>
<keyword evidence="3" id="KW-1185">Reference proteome</keyword>
<comment type="caution">
    <text evidence="2">The sequence shown here is derived from an EMBL/GenBank/DDBJ whole genome shotgun (WGS) entry which is preliminary data.</text>
</comment>
<organism evidence="2 3">
    <name type="scientific">Tenacibaculum geojense</name>
    <dbReference type="NCBI Taxonomy" id="915352"/>
    <lineage>
        <taxon>Bacteria</taxon>
        <taxon>Pseudomonadati</taxon>
        <taxon>Bacteroidota</taxon>
        <taxon>Flavobacteriia</taxon>
        <taxon>Flavobacteriales</taxon>
        <taxon>Flavobacteriaceae</taxon>
        <taxon>Tenacibaculum</taxon>
    </lineage>
</organism>
<protein>
    <recommendedName>
        <fullName evidence="4">Transmembrane protein</fullName>
    </recommendedName>
</protein>
<feature type="transmembrane region" description="Helical" evidence="1">
    <location>
        <begin position="92"/>
        <end position="117"/>
    </location>
</feature>
<gene>
    <name evidence="2" type="ORF">ACFQ1U_04305</name>
</gene>
<name>A0ABW3JS64_9FLAO</name>
<evidence type="ECO:0008006" key="4">
    <source>
        <dbReference type="Google" id="ProtNLM"/>
    </source>
</evidence>
<dbReference type="RefSeq" id="WP_386105694.1">
    <property type="nucleotide sequence ID" value="NZ_JBHTJR010000022.1"/>
</dbReference>
<dbReference type="Proteomes" id="UP001597062">
    <property type="component" value="Unassembled WGS sequence"/>
</dbReference>
<sequence>MYQKIDEELRQYKLFKIQETENKLKKYNKVYNEIKQNNILKLSKNASSNIIVLLSYGVALFTLILAICFLFPDAIMEALEIEFYNEYERKEAYMVFKILAITLFFTCLIFSIVGILLRKNNKKRNHIFNLSVLLEDVMAFMEKSSYEDKRKYEYFVDSIAEREKVANQN</sequence>
<proteinExistence type="predicted"/>
<accession>A0ABW3JS64</accession>
<dbReference type="EMBL" id="JBHTJR010000022">
    <property type="protein sequence ID" value="MFD0992418.1"/>
    <property type="molecule type" value="Genomic_DNA"/>
</dbReference>
<evidence type="ECO:0000256" key="1">
    <source>
        <dbReference type="SAM" id="Phobius"/>
    </source>
</evidence>
<keyword evidence="1" id="KW-0812">Transmembrane</keyword>
<reference evidence="3" key="1">
    <citation type="journal article" date="2019" name="Int. J. Syst. Evol. Microbiol.">
        <title>The Global Catalogue of Microorganisms (GCM) 10K type strain sequencing project: providing services to taxonomists for standard genome sequencing and annotation.</title>
        <authorList>
            <consortium name="The Broad Institute Genomics Platform"/>
            <consortium name="The Broad Institute Genome Sequencing Center for Infectious Disease"/>
            <person name="Wu L."/>
            <person name="Ma J."/>
        </authorList>
    </citation>
    <scope>NUCLEOTIDE SEQUENCE [LARGE SCALE GENOMIC DNA]</scope>
    <source>
        <strain evidence="3">CCUG 60527</strain>
    </source>
</reference>
<feature type="transmembrane region" description="Helical" evidence="1">
    <location>
        <begin position="50"/>
        <end position="72"/>
    </location>
</feature>
<evidence type="ECO:0000313" key="3">
    <source>
        <dbReference type="Proteomes" id="UP001597062"/>
    </source>
</evidence>